<dbReference type="Gene3D" id="3.30.70.330">
    <property type="match status" value="2"/>
</dbReference>
<sequence length="165" mass="18780">MWRKSTRKVNMGRRWRRKGGSVRCRGGGGPGEEEEEARGRWGGCFGNLPIKVKKEVLVKEFSKFGEIESAVRIRSIPLRGVIVHEYIVFNTDQSAEASLANNMAVIAGNHIRVDRAYPPRKKLKAENVPLYDNKRTAFVGNLPFDVKDEPGNLTMYYWRTSVQLI</sequence>
<evidence type="ECO:0000256" key="2">
    <source>
        <dbReference type="PROSITE-ProRule" id="PRU00176"/>
    </source>
</evidence>
<comment type="caution">
    <text evidence="5">The sequence shown here is derived from an EMBL/GenBank/DDBJ whole genome shotgun (WGS) entry which is preliminary data.</text>
</comment>
<feature type="domain" description="RRM" evidence="4">
    <location>
        <begin position="45"/>
        <end position="118"/>
    </location>
</feature>
<evidence type="ECO:0000256" key="1">
    <source>
        <dbReference type="ARBA" id="ARBA00022884"/>
    </source>
</evidence>
<dbReference type="PANTHER" id="PTHR48024:SF55">
    <property type="entry name" value="RRM DOMAIN-CONTAINING PROTEIN"/>
    <property type="match status" value="1"/>
</dbReference>
<reference evidence="5" key="1">
    <citation type="submission" date="2019-09" db="EMBL/GenBank/DDBJ databases">
        <title>Draft genome information of white flower Hibiscus syriacus.</title>
        <authorList>
            <person name="Kim Y.-M."/>
        </authorList>
    </citation>
    <scope>NUCLEOTIDE SEQUENCE [LARGE SCALE GENOMIC DNA]</scope>
    <source>
        <strain evidence="5">YM2019G1</strain>
    </source>
</reference>
<dbReference type="GO" id="GO:0005634">
    <property type="term" value="C:nucleus"/>
    <property type="evidence" value="ECO:0007669"/>
    <property type="project" value="TreeGrafter"/>
</dbReference>
<dbReference type="InterPro" id="IPR012677">
    <property type="entry name" value="Nucleotide-bd_a/b_plait_sf"/>
</dbReference>
<evidence type="ECO:0000256" key="3">
    <source>
        <dbReference type="SAM" id="MobiDB-lite"/>
    </source>
</evidence>
<feature type="region of interest" description="Disordered" evidence="3">
    <location>
        <begin position="1"/>
        <end position="36"/>
    </location>
</feature>
<dbReference type="GO" id="GO:0003723">
    <property type="term" value="F:RNA binding"/>
    <property type="evidence" value="ECO:0007669"/>
    <property type="project" value="UniProtKB-UniRule"/>
</dbReference>
<protein>
    <recommendedName>
        <fullName evidence="4">RRM domain-containing protein</fullName>
    </recommendedName>
</protein>
<keyword evidence="6" id="KW-1185">Reference proteome</keyword>
<dbReference type="PROSITE" id="PS50102">
    <property type="entry name" value="RRM"/>
    <property type="match status" value="1"/>
</dbReference>
<dbReference type="InterPro" id="IPR050886">
    <property type="entry name" value="RNA-binding_reg"/>
</dbReference>
<keyword evidence="1 2" id="KW-0694">RNA-binding</keyword>
<name>A0A6A2WFA5_HIBSY</name>
<proteinExistence type="predicted"/>
<gene>
    <name evidence="5" type="ORF">F3Y22_tig00116996pilonHSYRG00268</name>
</gene>
<dbReference type="AlphaFoldDB" id="A0A6A2WFA5"/>
<evidence type="ECO:0000259" key="4">
    <source>
        <dbReference type="PROSITE" id="PS50102"/>
    </source>
</evidence>
<dbReference type="EMBL" id="VEPZ02001761">
    <property type="protein sequence ID" value="KAE8657243.1"/>
    <property type="molecule type" value="Genomic_DNA"/>
</dbReference>
<accession>A0A6A2WFA5</accession>
<dbReference type="PANTHER" id="PTHR48024">
    <property type="entry name" value="GEO13361P1-RELATED"/>
    <property type="match status" value="1"/>
</dbReference>
<feature type="compositionally biased region" description="Basic residues" evidence="3">
    <location>
        <begin position="1"/>
        <end position="20"/>
    </location>
</feature>
<dbReference type="InterPro" id="IPR000504">
    <property type="entry name" value="RRM_dom"/>
</dbReference>
<evidence type="ECO:0000313" key="5">
    <source>
        <dbReference type="EMBL" id="KAE8657243.1"/>
    </source>
</evidence>
<dbReference type="Proteomes" id="UP000436088">
    <property type="component" value="Unassembled WGS sequence"/>
</dbReference>
<dbReference type="InterPro" id="IPR035979">
    <property type="entry name" value="RBD_domain_sf"/>
</dbReference>
<evidence type="ECO:0000313" key="6">
    <source>
        <dbReference type="Proteomes" id="UP000436088"/>
    </source>
</evidence>
<dbReference type="SUPFAM" id="SSF54928">
    <property type="entry name" value="RNA-binding domain, RBD"/>
    <property type="match status" value="1"/>
</dbReference>
<organism evidence="5 6">
    <name type="scientific">Hibiscus syriacus</name>
    <name type="common">Rose of Sharon</name>
    <dbReference type="NCBI Taxonomy" id="106335"/>
    <lineage>
        <taxon>Eukaryota</taxon>
        <taxon>Viridiplantae</taxon>
        <taxon>Streptophyta</taxon>
        <taxon>Embryophyta</taxon>
        <taxon>Tracheophyta</taxon>
        <taxon>Spermatophyta</taxon>
        <taxon>Magnoliopsida</taxon>
        <taxon>eudicotyledons</taxon>
        <taxon>Gunneridae</taxon>
        <taxon>Pentapetalae</taxon>
        <taxon>rosids</taxon>
        <taxon>malvids</taxon>
        <taxon>Malvales</taxon>
        <taxon>Malvaceae</taxon>
        <taxon>Malvoideae</taxon>
        <taxon>Hibiscus</taxon>
    </lineage>
</organism>